<dbReference type="InterPro" id="IPR043502">
    <property type="entry name" value="DNA/RNA_pol_sf"/>
</dbReference>
<dbReference type="InterPro" id="IPR013103">
    <property type="entry name" value="RVT_2"/>
</dbReference>
<dbReference type="SUPFAM" id="SSF56672">
    <property type="entry name" value="DNA/RNA polymerases"/>
    <property type="match status" value="1"/>
</dbReference>
<evidence type="ECO:0000256" key="1">
    <source>
        <dbReference type="SAM" id="MobiDB-lite"/>
    </source>
</evidence>
<evidence type="ECO:0000259" key="2">
    <source>
        <dbReference type="Pfam" id="PF07727"/>
    </source>
</evidence>
<comment type="caution">
    <text evidence="3">The sequence shown here is derived from an EMBL/GenBank/DDBJ whole genome shotgun (WGS) entry which is preliminary data.</text>
</comment>
<organism evidence="3 4">
    <name type="scientific">Tanacetum coccineum</name>
    <dbReference type="NCBI Taxonomy" id="301880"/>
    <lineage>
        <taxon>Eukaryota</taxon>
        <taxon>Viridiplantae</taxon>
        <taxon>Streptophyta</taxon>
        <taxon>Embryophyta</taxon>
        <taxon>Tracheophyta</taxon>
        <taxon>Spermatophyta</taxon>
        <taxon>Magnoliopsida</taxon>
        <taxon>eudicotyledons</taxon>
        <taxon>Gunneridae</taxon>
        <taxon>Pentapetalae</taxon>
        <taxon>asterids</taxon>
        <taxon>campanulids</taxon>
        <taxon>Asterales</taxon>
        <taxon>Asteraceae</taxon>
        <taxon>Asteroideae</taxon>
        <taxon>Anthemideae</taxon>
        <taxon>Anthemidinae</taxon>
        <taxon>Tanacetum</taxon>
    </lineage>
</organism>
<evidence type="ECO:0000313" key="3">
    <source>
        <dbReference type="EMBL" id="GJT58684.1"/>
    </source>
</evidence>
<proteinExistence type="predicted"/>
<dbReference type="PANTHER" id="PTHR11439:SF461">
    <property type="entry name" value="OS10G0432200 PROTEIN"/>
    <property type="match status" value="1"/>
</dbReference>
<protein>
    <submittedName>
        <fullName evidence="3">Retrovirus-related pol polyprotein from transposon TNT 1-94</fullName>
    </submittedName>
</protein>
<feature type="domain" description="Reverse transcriptase Ty1/copia-type" evidence="2">
    <location>
        <begin position="92"/>
        <end position="331"/>
    </location>
</feature>
<reference evidence="3" key="2">
    <citation type="submission" date="2022-01" db="EMBL/GenBank/DDBJ databases">
        <authorList>
            <person name="Yamashiro T."/>
            <person name="Shiraishi A."/>
            <person name="Satake H."/>
            <person name="Nakayama K."/>
        </authorList>
    </citation>
    <scope>NUCLEOTIDE SEQUENCE</scope>
</reference>
<reference evidence="3" key="1">
    <citation type="journal article" date="2022" name="Int. J. Mol. Sci.">
        <title>Draft Genome of Tanacetum Coccineum: Genomic Comparison of Closely Related Tanacetum-Family Plants.</title>
        <authorList>
            <person name="Yamashiro T."/>
            <person name="Shiraishi A."/>
            <person name="Nakayama K."/>
            <person name="Satake H."/>
        </authorList>
    </citation>
    <scope>NUCLEOTIDE SEQUENCE</scope>
</reference>
<gene>
    <name evidence="3" type="ORF">Tco_1002217</name>
</gene>
<name>A0ABQ5F6S3_9ASTR</name>
<dbReference type="Pfam" id="PF07727">
    <property type="entry name" value="RVT_2"/>
    <property type="match status" value="1"/>
</dbReference>
<feature type="compositionally biased region" description="Low complexity" evidence="1">
    <location>
        <begin position="1"/>
        <end position="18"/>
    </location>
</feature>
<dbReference type="Proteomes" id="UP001151760">
    <property type="component" value="Unassembled WGS sequence"/>
</dbReference>
<sequence>MEATSTGNQSPTTTTQSSLEVVAVPPSNVRPTRIRKSTRKDDFVYSCYSSSFSLFIASVHRLHEPESYREAVCDPLWQVAMAEELAALHQTQTWDLVPLPVGKRAIGSRWVYKIKTKSDGSIERYKARLVAKGYAQEYGMDYEETFAPVAKMTTVRTLIAVASSRKWKIFKLDVKNAFLNGDLNEEVFMKPPPGVSHKPREVCKLRKALYGLKQAPRAWYEKFAIVVTSLGFVSSHHDSALFVKQSSVGRILLSLYVDDMIITGDDCVGIESLKLKLTHRFSMKDLGLLRYFLGIEVASSPKGYLLSQSKYIGDLLDRARITDKMVEDIPIDAKAKYTPTDGDHLPYPSLYRTIVGSLVYLTVTRLNISYAVHIVSQFVSAPTTVHWAAVLQILRYLRGTQFQTLLFPSTSALDLRAYCDSDWAGDVVSRKSTTGFCIFMVILFRWHSYKMRYYI</sequence>
<feature type="region of interest" description="Disordered" evidence="1">
    <location>
        <begin position="1"/>
        <end position="20"/>
    </location>
</feature>
<dbReference type="PANTHER" id="PTHR11439">
    <property type="entry name" value="GAG-POL-RELATED RETROTRANSPOSON"/>
    <property type="match status" value="1"/>
</dbReference>
<keyword evidence="4" id="KW-1185">Reference proteome</keyword>
<accession>A0ABQ5F6S3</accession>
<evidence type="ECO:0000313" key="4">
    <source>
        <dbReference type="Proteomes" id="UP001151760"/>
    </source>
</evidence>
<dbReference type="EMBL" id="BQNB010017040">
    <property type="protein sequence ID" value="GJT58684.1"/>
    <property type="molecule type" value="Genomic_DNA"/>
</dbReference>